<evidence type="ECO:0000313" key="2">
    <source>
        <dbReference type="RefSeq" id="XP_034097740.2"/>
    </source>
</evidence>
<dbReference type="AlphaFoldDB" id="A0A6P8WJ81"/>
<name>A0A6P8WJ81_DROAB</name>
<protein>
    <submittedName>
        <fullName evidence="2">Uncharacterized protein LOC117563486</fullName>
    </submittedName>
</protein>
<keyword evidence="1" id="KW-1185">Reference proteome</keyword>
<dbReference type="OrthoDB" id="7850481at2759"/>
<reference evidence="2" key="1">
    <citation type="submission" date="2025-08" db="UniProtKB">
        <authorList>
            <consortium name="RefSeq"/>
        </authorList>
    </citation>
    <scope>IDENTIFICATION</scope>
    <source>
        <strain evidence="2">15112-1751.03</strain>
        <tissue evidence="2">Whole Adult</tissue>
    </source>
</reference>
<organism evidence="1 2">
    <name type="scientific">Drosophila albomicans</name>
    <name type="common">Fruit fly</name>
    <dbReference type="NCBI Taxonomy" id="7291"/>
    <lineage>
        <taxon>Eukaryota</taxon>
        <taxon>Metazoa</taxon>
        <taxon>Ecdysozoa</taxon>
        <taxon>Arthropoda</taxon>
        <taxon>Hexapoda</taxon>
        <taxon>Insecta</taxon>
        <taxon>Pterygota</taxon>
        <taxon>Neoptera</taxon>
        <taxon>Endopterygota</taxon>
        <taxon>Diptera</taxon>
        <taxon>Brachycera</taxon>
        <taxon>Muscomorpha</taxon>
        <taxon>Ephydroidea</taxon>
        <taxon>Drosophilidae</taxon>
        <taxon>Drosophila</taxon>
    </lineage>
</organism>
<evidence type="ECO:0000313" key="1">
    <source>
        <dbReference type="Proteomes" id="UP000515160"/>
    </source>
</evidence>
<gene>
    <name evidence="2" type="primary">LOC117563486</name>
</gene>
<dbReference type="Proteomes" id="UP000515160">
    <property type="component" value="Chromosome 2L"/>
</dbReference>
<dbReference type="Gene3D" id="3.80.10.10">
    <property type="entry name" value="Ribonuclease Inhibitor"/>
    <property type="match status" value="1"/>
</dbReference>
<dbReference type="RefSeq" id="XP_034097740.2">
    <property type="nucleotide sequence ID" value="XM_034241849.2"/>
</dbReference>
<dbReference type="SUPFAM" id="SSF52047">
    <property type="entry name" value="RNI-like"/>
    <property type="match status" value="1"/>
</dbReference>
<dbReference type="InterPro" id="IPR032675">
    <property type="entry name" value="LRR_dom_sf"/>
</dbReference>
<sequence>MPELLDIFLSSIKATQELQFHWVTLEFLKLWENFTFPNMKTLKYTLDEDWANVSNTDADEALTIMTKIFPGLQSVKPYGGFECSTLVKFTQLRQLDLSDWTMDYLPYHCPEELATCPLIEKLIIPIFLYFPEVYEGLMALPKMNTVSFYLNGQDDILAAMLEKRGNDVQKMIFNHCIWKFSVPTFHKLRNLRQLTLLNENRLKPDKLLKVIANLKQLEQLDLINYQMILCEAALWQTVDCCPSLKILNISNMYLKKDFYDVNRCVMEKTLSNRSRDLRLNCHNTGENEKLMRQLFKHPRLKLSFEPLKRHDIDKSMIQMHFKPSSQICDNF</sequence>
<proteinExistence type="predicted"/>
<accession>A0A6P8WJ81</accession>
<dbReference type="GeneID" id="117563486"/>